<reference evidence="5" key="1">
    <citation type="journal article" date="2019" name="Sci. Rep.">
        <title>Draft genome of Tanacetum cinerariifolium, the natural source of mosquito coil.</title>
        <authorList>
            <person name="Yamashiro T."/>
            <person name="Shiraishi A."/>
            <person name="Satake H."/>
            <person name="Nakayama K."/>
        </authorList>
    </citation>
    <scope>NUCLEOTIDE SEQUENCE</scope>
</reference>
<proteinExistence type="predicted"/>
<feature type="domain" description="Reverse transcriptase Ty1/copia-type" evidence="3">
    <location>
        <begin position="1761"/>
        <end position="1841"/>
    </location>
</feature>
<accession>A0A6L2MBS7</accession>
<dbReference type="PANTHER" id="PTHR11439:SF495">
    <property type="entry name" value="REVERSE TRANSCRIPTASE, RNA-DEPENDENT DNA POLYMERASE-RELATED"/>
    <property type="match status" value="1"/>
</dbReference>
<feature type="region of interest" description="Disordered" evidence="2">
    <location>
        <begin position="1021"/>
        <end position="1040"/>
    </location>
</feature>
<keyword evidence="1" id="KW-0175">Coiled coil</keyword>
<dbReference type="PANTHER" id="PTHR11439">
    <property type="entry name" value="GAG-POL-RELATED RETROTRANSPOSON"/>
    <property type="match status" value="1"/>
</dbReference>
<feature type="region of interest" description="Disordered" evidence="2">
    <location>
        <begin position="934"/>
        <end position="968"/>
    </location>
</feature>
<feature type="compositionally biased region" description="Basic and acidic residues" evidence="2">
    <location>
        <begin position="1520"/>
        <end position="1533"/>
    </location>
</feature>
<feature type="coiled-coil region" evidence="1">
    <location>
        <begin position="2041"/>
        <end position="2068"/>
    </location>
</feature>
<dbReference type="InterPro" id="IPR013103">
    <property type="entry name" value="RVT_2"/>
</dbReference>
<sequence length="2470" mass="281792">MFVFMFGKTIIKTKWIFKNKKDESSLVIRKKARLVVVGYSQQEGIDYDETFSLVARIEAIRLFLAYADHKDFTVFQMDVKTTFLNGIFKEEVYVGQPPGSVSKQYPDHMYALDKALYGLKQAHQATVIDLPRSLPSNLGKLGLESNETELKERDTCSRSRNDAHADDADIKPIYDEEPMAKPRCDSQVDVNNDLSKPVTTHYLPKEKEATSVKPHHVIASSNSRNSLKNIPRFSSNDMVQYHYLEKAKIKTQERSRNLEPSLMPSARLQSISNGRKPKPRINNQNSKNCPASKNSCVTTKIVPIVEYSMNSRKFSDSKHFVCSKCQKCVFNANHDSYVTKFLNEVNSRAKVPSNKPTNRNKPVEQISVPNKQERQIPTRHRKDSEFGCKKDRYLINQGFKEFSTDEQAMTSDHNSSELRIHDHSNEQSSSKLVPKVVPLANKTDTSRQELELLFYHHITILSTKPELQIKKSFFQRKIILTTRISSILGLELFLQDIQSFELKEKDRVCISTSSVNKSSSPTNNSNQQDTQPTTNIQPISEPSTPTYVYAEENNDNQAEEEHLQDDEFTKPLYHPLEQVCGNASKPVQTRRQLVTDPEMCMFALTLSTAEPKNTKEAMPNSAWMEAMQEELHQFDRLQARLVAKGYAHEEGIDFEESFAPDGRENAFLNGLLKEEVYVAQPEGFVDPDHPEKVYQLRKALYGLKQAPRAWFDELSKFPTSKSFTKGLQIHQSARGIFINQAKYALEILQKHGMEKGQIIGTPMATKPKLDADLSGNPVDQTDYFSKIRSLMYLTSSRPDIVQKVSRFGLTAFSDTDHVGCIDTRKITYGGIQFLCDKLVSWMLKKQDCTTMSSAEAEYVALSASFLRYNEDECDMGRMPTKIELTLEQSQQGVSNDVLDDSKDLATIDGDAIDWSGHVEEDTQNFVMMAYSSSNSVDESDSKPVEYASSDSDSSVETPTSMPAPVDNAPKVVCKPKVWTDAPIIEEYKSDSDDDSVSNVQENIEKPSFAFTDFVKHVNSSRENVKETGTPNHYPKIEKHDRHSHTRKGLCYAFTRKPCFVCGSFSHLIRDCDFHEKRMAKQAELTKSRTKVTGQKEHRPVWNNVQRVNHQNKFVPSVLLTKTGKIPVNAARQNFSRQATLTSTASKVNTARPFVNEIRPTRCFYKSHSPYKRPFQNKIVQRNTFANHKVNTVNTSLSAVKGNGNTTIKASAGCNWRYKRILKIKHMIGNKAHLIDYQEFKGGSVAFGGSNGRITGKGKIKAGMLDFEDVYNVEELKNYNLFSLSQMCDKKNKVLFTDTNCLVLSPDFKLPDENQVLLKIPRQHNIKESNTRPLVRPRQFIFTTTFWAEAVNTACYVLNRVLMTKPQNKTPYELLTGKQPIISYLRPFGCHVTILNTIDQLSKFDGKFNLGFIIRYSLNSKAFRVYYLETKRVEENLHVNFLESKPNVAGKGHAWMFDLDYLTISMNYEHVSLENQANKSAGLKKLTIVQSSGDKIEKNQKPVSQVEQIFQEELEKLKRQEKEANDALRKDATHDSPNVNTNSTNILNAISAPVSAVGPSKALNHDEPSYPNDPSMPHLKDIYASPCEKIFTNSSYDDEGVVTDFNNLETTVNVSLTPTIRIHIIHPKTQILRDHMSAIQTRSKVKKNSEAHALVSYIQKQQRNNHKDFQHCLFACFLSQIEPKKISQALEDESWADAMQEELLQFQIQKVWILVDLFFGKKAIGTKWVYKNKKDEMGVVVRNKARLVAQGHKQEEGIDYDESAFLYCTIDEEVYVTQPPGFVDPKFPNKVYKVMKALYGLNQAPKAWYATLSTFLERSGDRRGAIDKTLFIKQDKKDIMLVTPKTSHLQAVKRIFRYLKGQLKLGRWYPKVSSFNLEAYSEGDYAGANHDRKSTIEATLVKGRLLEVTSAKQSKELASPKQMALSKDESNPLIVDSLLKMLKPPPRMNLAALWHQQSFVLPQTRSLTSQVDHQLGDMSHHQDIYDNPSLFKKVFANIKRVGTSFSRVITPLFKNMLVPAAEEVGQAQDDVLDLESEVIDLKSSFTDKIAKLEDIVHKLEEENRILKEKSFNSAKIDTAAPVQDKKESFKQGRMIAKIDEDVEVNLEETEAKAYNLDLQHSEKVLSMQDIAEEEPAEVEEVLEVVTAAKLITEVVTTTAAQVPKASALGKRRGVVIQDPEKTEASVIMHTEVKRSERQNNEVMGYQALKRKALTKAQERKNMMIYLKNMDEKEGEEVTVQEKEIEEEGNKRQCESLEQEIAKKQRMDGEAEELKRHLQIVANDDDDVYTVATPLASKVLVVDYHIHHENNKPYYKIIRADETHKLFLSFTTLLKKFDREDLETLCKLVKERFETTEPKNFLDDFLLNILRIMFEKPDIKANMFLLVEKKYPLTHFTLEQMLNNVKLEVKEESEMSLELLRLVRRQLNEGRESCACHRWRRHCSVGTTLRLPDTFFCLVRRDSIVLLSVLMS</sequence>
<evidence type="ECO:0000313" key="5">
    <source>
        <dbReference type="EMBL" id="GEU71120.1"/>
    </source>
</evidence>
<dbReference type="Pfam" id="PF25597">
    <property type="entry name" value="SH3_retrovirus"/>
    <property type="match status" value="1"/>
</dbReference>
<organism evidence="5">
    <name type="scientific">Tanacetum cinerariifolium</name>
    <name type="common">Dalmatian daisy</name>
    <name type="synonym">Chrysanthemum cinerariifolium</name>
    <dbReference type="NCBI Taxonomy" id="118510"/>
    <lineage>
        <taxon>Eukaryota</taxon>
        <taxon>Viridiplantae</taxon>
        <taxon>Streptophyta</taxon>
        <taxon>Embryophyta</taxon>
        <taxon>Tracheophyta</taxon>
        <taxon>Spermatophyta</taxon>
        <taxon>Magnoliopsida</taxon>
        <taxon>eudicotyledons</taxon>
        <taxon>Gunneridae</taxon>
        <taxon>Pentapetalae</taxon>
        <taxon>asterids</taxon>
        <taxon>campanulids</taxon>
        <taxon>Asterales</taxon>
        <taxon>Asteraceae</taxon>
        <taxon>Asteroideae</taxon>
        <taxon>Anthemideae</taxon>
        <taxon>Anthemidinae</taxon>
        <taxon>Tanacetum</taxon>
    </lineage>
</organism>
<feature type="region of interest" description="Disordered" evidence="2">
    <location>
        <begin position="1520"/>
        <end position="1540"/>
    </location>
</feature>
<feature type="compositionally biased region" description="Basic and acidic residues" evidence="2">
    <location>
        <begin position="414"/>
        <end position="425"/>
    </location>
</feature>
<feature type="compositionally biased region" description="Polar residues" evidence="2">
    <location>
        <begin position="536"/>
        <end position="546"/>
    </location>
</feature>
<feature type="region of interest" description="Disordered" evidence="2">
    <location>
        <begin position="513"/>
        <end position="547"/>
    </location>
</feature>
<evidence type="ECO:0000259" key="3">
    <source>
        <dbReference type="Pfam" id="PF07727"/>
    </source>
</evidence>
<evidence type="ECO:0000256" key="2">
    <source>
        <dbReference type="SAM" id="MobiDB-lite"/>
    </source>
</evidence>
<dbReference type="EMBL" id="BKCJ010006247">
    <property type="protein sequence ID" value="GEU71120.1"/>
    <property type="molecule type" value="Genomic_DNA"/>
</dbReference>
<dbReference type="CDD" id="cd09272">
    <property type="entry name" value="RNase_HI_RT_Ty1"/>
    <property type="match status" value="1"/>
</dbReference>
<comment type="caution">
    <text evidence="5">The sequence shown here is derived from an EMBL/GenBank/DDBJ whole genome shotgun (WGS) entry which is preliminary data.</text>
</comment>
<gene>
    <name evidence="5" type="ORF">Tci_043098</name>
</gene>
<dbReference type="Pfam" id="PF07727">
    <property type="entry name" value="RVT_2"/>
    <property type="match status" value="3"/>
</dbReference>
<dbReference type="SUPFAM" id="SSF53098">
    <property type="entry name" value="Ribonuclease H-like"/>
    <property type="match status" value="1"/>
</dbReference>
<feature type="domain" description="Retroviral polymerase SH3-like" evidence="4">
    <location>
        <begin position="1389"/>
        <end position="1444"/>
    </location>
</feature>
<feature type="coiled-coil region" evidence="1">
    <location>
        <begin position="2238"/>
        <end position="2275"/>
    </location>
</feature>
<evidence type="ECO:0000259" key="4">
    <source>
        <dbReference type="Pfam" id="PF25597"/>
    </source>
</evidence>
<feature type="compositionally biased region" description="Low complexity" evidence="2">
    <location>
        <begin position="513"/>
        <end position="535"/>
    </location>
</feature>
<feature type="domain" description="Reverse transcriptase Ty1/copia-type" evidence="3">
    <location>
        <begin position="10"/>
        <end position="125"/>
    </location>
</feature>
<feature type="compositionally biased region" description="Polar residues" evidence="2">
    <location>
        <begin position="948"/>
        <end position="960"/>
    </location>
</feature>
<feature type="compositionally biased region" description="Polar residues" evidence="2">
    <location>
        <begin position="281"/>
        <end position="290"/>
    </location>
</feature>
<feature type="region of interest" description="Disordered" evidence="2">
    <location>
        <begin position="250"/>
        <end position="290"/>
    </location>
</feature>
<feature type="domain" description="Reverse transcriptase Ty1/copia-type" evidence="3">
    <location>
        <begin position="665"/>
        <end position="723"/>
    </location>
</feature>
<name>A0A6L2MBS7_TANCI</name>
<evidence type="ECO:0000256" key="1">
    <source>
        <dbReference type="SAM" id="Coils"/>
    </source>
</evidence>
<evidence type="ECO:0008006" key="6">
    <source>
        <dbReference type="Google" id="ProtNLM"/>
    </source>
</evidence>
<dbReference type="InterPro" id="IPR012337">
    <property type="entry name" value="RNaseH-like_sf"/>
</dbReference>
<dbReference type="InterPro" id="IPR057670">
    <property type="entry name" value="SH3_retrovirus"/>
</dbReference>
<protein>
    <recommendedName>
        <fullName evidence="6">Reverse transcriptase Ty1/copia-type domain-containing protein</fullName>
    </recommendedName>
</protein>
<feature type="region of interest" description="Disordered" evidence="2">
    <location>
        <begin position="405"/>
        <end position="431"/>
    </location>
</feature>